<dbReference type="AlphaFoldDB" id="A0A9D1TES7"/>
<dbReference type="EMBL" id="DXIQ01000008">
    <property type="protein sequence ID" value="HIV37622.1"/>
    <property type="molecule type" value="Genomic_DNA"/>
</dbReference>
<gene>
    <name evidence="1" type="ORF">H9747_01260</name>
</gene>
<evidence type="ECO:0000313" key="1">
    <source>
        <dbReference type="EMBL" id="HIV37622.1"/>
    </source>
</evidence>
<accession>A0A9D1TES7</accession>
<evidence type="ECO:0000313" key="2">
    <source>
        <dbReference type="Proteomes" id="UP000886814"/>
    </source>
</evidence>
<sequence>MKGEDADTLFGKLEKQGKMQREDMIPVLLSPLMGGRMAIKDRILQGIYYVKNEEGKLPEIEIGKMQAVLYAFANKFLNAGELEEIKEAIAMTKLGEMLFDDGVKAGEKKGEEKMSKLTIRLLDEKRYGDLERAVKDQEYREKLYKAFGI</sequence>
<comment type="caution">
    <text evidence="1">The sequence shown here is derived from an EMBL/GenBank/DDBJ whole genome shotgun (WGS) entry which is preliminary data.</text>
</comment>
<dbReference type="Proteomes" id="UP000886814">
    <property type="component" value="Unassembled WGS sequence"/>
</dbReference>
<organism evidence="1 2">
    <name type="scientific">Candidatus Blautia stercorigallinarum</name>
    <dbReference type="NCBI Taxonomy" id="2838501"/>
    <lineage>
        <taxon>Bacteria</taxon>
        <taxon>Bacillati</taxon>
        <taxon>Bacillota</taxon>
        <taxon>Clostridia</taxon>
        <taxon>Lachnospirales</taxon>
        <taxon>Lachnospiraceae</taxon>
        <taxon>Blautia</taxon>
    </lineage>
</organism>
<name>A0A9D1TES7_9FIRM</name>
<reference evidence="1" key="1">
    <citation type="journal article" date="2021" name="PeerJ">
        <title>Extensive microbial diversity within the chicken gut microbiome revealed by metagenomics and culture.</title>
        <authorList>
            <person name="Gilroy R."/>
            <person name="Ravi A."/>
            <person name="Getino M."/>
            <person name="Pursley I."/>
            <person name="Horton D.L."/>
            <person name="Alikhan N.F."/>
            <person name="Baker D."/>
            <person name="Gharbi K."/>
            <person name="Hall N."/>
            <person name="Watson M."/>
            <person name="Adriaenssens E.M."/>
            <person name="Foster-Nyarko E."/>
            <person name="Jarju S."/>
            <person name="Secka A."/>
            <person name="Antonio M."/>
            <person name="Oren A."/>
            <person name="Chaudhuri R.R."/>
            <person name="La Ragione R."/>
            <person name="Hildebrand F."/>
            <person name="Pallen M.J."/>
        </authorList>
    </citation>
    <scope>NUCLEOTIDE SEQUENCE</scope>
    <source>
        <strain evidence="1">CHK195-9823</strain>
    </source>
</reference>
<reference evidence="1" key="2">
    <citation type="submission" date="2021-04" db="EMBL/GenBank/DDBJ databases">
        <authorList>
            <person name="Gilroy R."/>
        </authorList>
    </citation>
    <scope>NUCLEOTIDE SEQUENCE</scope>
    <source>
        <strain evidence="1">CHK195-9823</strain>
    </source>
</reference>
<protein>
    <submittedName>
        <fullName evidence="1">Uncharacterized protein</fullName>
    </submittedName>
</protein>
<proteinExistence type="predicted"/>